<sequence length="165" mass="18182">MLYSVVLGPMVDIAQKAHFAKAGIRTFFMVSSIGDPVNDPSMQRVYIQQDRFVYDFGDLTAAVRQCFSLIFGDNNKVDTASLIRAANVFETELSGLPAVSRNIADLFNPMTVSQLDKTTPAIDWGKLLEGTLGHTGENSKTVIVDSSRYLEDLEKLLNRTSPATM</sequence>
<dbReference type="Gene3D" id="1.10.1380.10">
    <property type="entry name" value="Neutral endopeptidase , domain2"/>
    <property type="match status" value="1"/>
</dbReference>
<keyword evidence="3" id="KW-1185">Reference proteome</keyword>
<accession>A0A9P6PVR5</accession>
<dbReference type="Proteomes" id="UP000807716">
    <property type="component" value="Unassembled WGS sequence"/>
</dbReference>
<reference evidence="2" key="1">
    <citation type="journal article" date="2020" name="Fungal Divers.">
        <title>Resolving the Mortierellaceae phylogeny through synthesis of multi-gene phylogenetics and phylogenomics.</title>
        <authorList>
            <person name="Vandepol N."/>
            <person name="Liber J."/>
            <person name="Desiro A."/>
            <person name="Na H."/>
            <person name="Kennedy M."/>
            <person name="Barry K."/>
            <person name="Grigoriev I.V."/>
            <person name="Miller A.N."/>
            <person name="O'Donnell K."/>
            <person name="Stajich J.E."/>
            <person name="Bonito G."/>
        </authorList>
    </citation>
    <scope>NUCLEOTIDE SEQUENCE</scope>
    <source>
        <strain evidence="2">BC1065</strain>
    </source>
</reference>
<dbReference type="InterPro" id="IPR008753">
    <property type="entry name" value="Peptidase_M13_N"/>
</dbReference>
<evidence type="ECO:0000313" key="3">
    <source>
        <dbReference type="Proteomes" id="UP000807716"/>
    </source>
</evidence>
<gene>
    <name evidence="2" type="ORF">DFQ27_007238</name>
</gene>
<name>A0A9P6PVR5_9FUNG</name>
<evidence type="ECO:0000313" key="2">
    <source>
        <dbReference type="EMBL" id="KAG0253766.1"/>
    </source>
</evidence>
<organism evidence="2 3">
    <name type="scientific">Actinomortierella ambigua</name>
    <dbReference type="NCBI Taxonomy" id="1343610"/>
    <lineage>
        <taxon>Eukaryota</taxon>
        <taxon>Fungi</taxon>
        <taxon>Fungi incertae sedis</taxon>
        <taxon>Mucoromycota</taxon>
        <taxon>Mortierellomycotina</taxon>
        <taxon>Mortierellomycetes</taxon>
        <taxon>Mortierellales</taxon>
        <taxon>Mortierellaceae</taxon>
        <taxon>Actinomortierella</taxon>
    </lineage>
</organism>
<feature type="domain" description="Peptidase M13 N-terminal" evidence="1">
    <location>
        <begin position="17"/>
        <end position="164"/>
    </location>
</feature>
<dbReference type="InterPro" id="IPR042089">
    <property type="entry name" value="Peptidase_M13_dom_2"/>
</dbReference>
<protein>
    <recommendedName>
        <fullName evidence="1">Peptidase M13 N-terminal domain-containing protein</fullName>
    </recommendedName>
</protein>
<evidence type="ECO:0000259" key="1">
    <source>
        <dbReference type="Pfam" id="PF05649"/>
    </source>
</evidence>
<dbReference type="SUPFAM" id="SSF55486">
    <property type="entry name" value="Metalloproteases ('zincins'), catalytic domain"/>
    <property type="match status" value="1"/>
</dbReference>
<comment type="caution">
    <text evidence="2">The sequence shown here is derived from an EMBL/GenBank/DDBJ whole genome shotgun (WGS) entry which is preliminary data.</text>
</comment>
<dbReference type="Pfam" id="PF05649">
    <property type="entry name" value="Peptidase_M13_N"/>
    <property type="match status" value="1"/>
</dbReference>
<dbReference type="GO" id="GO:0006508">
    <property type="term" value="P:proteolysis"/>
    <property type="evidence" value="ECO:0007669"/>
    <property type="project" value="InterPro"/>
</dbReference>
<proteinExistence type="predicted"/>
<dbReference type="AlphaFoldDB" id="A0A9P6PVR5"/>
<dbReference type="EMBL" id="JAAAJB010000560">
    <property type="protein sequence ID" value="KAG0253766.1"/>
    <property type="molecule type" value="Genomic_DNA"/>
</dbReference>